<sequence>MNDSEKDGLISRRKLLASIGAAGVALAAHGLLNGRATEAASDNDTSVTDAVYKEKKEYSAAEWIAIAAADNFCWNGNMDIWQRGAVFTSFPSRKHTADGWSFARTGFASGATISQQVGEYGNNFALRVRRNDGDASSAQMTLVYNLSASDTRPVIGDKVTASFVLRTGSGFSSANLTAQIKGSTNVTEQSVTAANGFYSSGDSTLAGILVTASATRARYELSADVPVNVKQIALRLTYAPTGTAAEDWFEIEQVKIERGPAATLFVPDPISECLRKAQREFAKSYNYDVGVAFATSEGALRERARGTETQGAINMNVRFAVPMRANPTVTVYSPDSGASGNLFNGSGDIGALVLNINTTGCVITNNQATTVGSLYSCHFTAEAPL</sequence>
<dbReference type="InterPro" id="IPR006311">
    <property type="entry name" value="TAT_signal"/>
</dbReference>
<dbReference type="Proteomes" id="UP000250369">
    <property type="component" value="Unassembled WGS sequence"/>
</dbReference>
<protein>
    <submittedName>
        <fullName evidence="1">Uncharacterized protein</fullName>
    </submittedName>
</protein>
<accession>A0A329MS69</accession>
<dbReference type="RefSeq" id="WP_113030634.1">
    <property type="nucleotide sequence ID" value="NZ_QMFB01000004.1"/>
</dbReference>
<evidence type="ECO:0000313" key="2">
    <source>
        <dbReference type="Proteomes" id="UP000250369"/>
    </source>
</evidence>
<organism evidence="1 2">
    <name type="scientific">Paenibacillus contaminans</name>
    <dbReference type="NCBI Taxonomy" id="450362"/>
    <lineage>
        <taxon>Bacteria</taxon>
        <taxon>Bacillati</taxon>
        <taxon>Bacillota</taxon>
        <taxon>Bacilli</taxon>
        <taxon>Bacillales</taxon>
        <taxon>Paenibacillaceae</taxon>
        <taxon>Paenibacillus</taxon>
    </lineage>
</organism>
<dbReference type="OrthoDB" id="1937933at2"/>
<dbReference type="PROSITE" id="PS51318">
    <property type="entry name" value="TAT"/>
    <property type="match status" value="1"/>
</dbReference>
<keyword evidence="2" id="KW-1185">Reference proteome</keyword>
<proteinExistence type="predicted"/>
<comment type="caution">
    <text evidence="1">The sequence shown here is derived from an EMBL/GenBank/DDBJ whole genome shotgun (WGS) entry which is preliminary data.</text>
</comment>
<dbReference type="AlphaFoldDB" id="A0A329MS69"/>
<name>A0A329MS69_9BACL</name>
<evidence type="ECO:0000313" key="1">
    <source>
        <dbReference type="EMBL" id="RAV21543.1"/>
    </source>
</evidence>
<gene>
    <name evidence="1" type="ORF">DQG23_09765</name>
</gene>
<dbReference type="EMBL" id="QMFB01000004">
    <property type="protein sequence ID" value="RAV21543.1"/>
    <property type="molecule type" value="Genomic_DNA"/>
</dbReference>
<reference evidence="1 2" key="1">
    <citation type="journal article" date="2009" name="Int. J. Syst. Evol. Microbiol.">
        <title>Paenibacillus contaminans sp. nov., isolated from a contaminated laboratory plate.</title>
        <authorList>
            <person name="Chou J.H."/>
            <person name="Lee J.H."/>
            <person name="Lin M.C."/>
            <person name="Chang P.S."/>
            <person name="Arun A.B."/>
            <person name="Young C.C."/>
            <person name="Chen W.M."/>
        </authorList>
    </citation>
    <scope>NUCLEOTIDE SEQUENCE [LARGE SCALE GENOMIC DNA]</scope>
    <source>
        <strain evidence="1 2">CKOBP-6</strain>
    </source>
</reference>